<accession>A0ABU6P9S1</accession>
<dbReference type="RefSeq" id="WP_328071074.1">
    <property type="nucleotide sequence ID" value="NZ_JARTIK010000004.1"/>
</dbReference>
<dbReference type="Proteomes" id="UP001336122">
    <property type="component" value="Unassembled WGS sequence"/>
</dbReference>
<organism evidence="1 2">
    <name type="scientific">Bacillus nitratireducens</name>
    <dbReference type="NCBI Taxonomy" id="2026193"/>
    <lineage>
        <taxon>Bacteria</taxon>
        <taxon>Bacillati</taxon>
        <taxon>Bacillota</taxon>
        <taxon>Bacilli</taxon>
        <taxon>Bacillales</taxon>
        <taxon>Bacillaceae</taxon>
        <taxon>Bacillus</taxon>
        <taxon>Bacillus cereus group</taxon>
    </lineage>
</organism>
<comment type="caution">
    <text evidence="1">The sequence shown here is derived from an EMBL/GenBank/DDBJ whole genome shotgun (WGS) entry which is preliminary data.</text>
</comment>
<reference evidence="1 2" key="1">
    <citation type="submission" date="2023-03" db="EMBL/GenBank/DDBJ databases">
        <title>Bacillus Genome Sequencing.</title>
        <authorList>
            <person name="Dunlap C."/>
        </authorList>
    </citation>
    <scope>NUCLEOTIDE SEQUENCE [LARGE SCALE GENOMIC DNA]</scope>
    <source>
        <strain evidence="1 2">NRS-319</strain>
    </source>
</reference>
<evidence type="ECO:0000313" key="1">
    <source>
        <dbReference type="EMBL" id="MED4678055.1"/>
    </source>
</evidence>
<protein>
    <recommendedName>
        <fullName evidence="3">XRE family transcriptional regulator</fullName>
    </recommendedName>
</protein>
<name>A0ABU6P9S1_9BACI</name>
<sequence>MSQTDFIANQLTGEVITKINQLLGLTYYDVAYRLACSPSNVNYHLGVRGNGFSASQRYSIVEMWKENGIENTEIILLLNLINRVYGC</sequence>
<evidence type="ECO:0000313" key="2">
    <source>
        <dbReference type="Proteomes" id="UP001336122"/>
    </source>
</evidence>
<proteinExistence type="predicted"/>
<evidence type="ECO:0008006" key="3">
    <source>
        <dbReference type="Google" id="ProtNLM"/>
    </source>
</evidence>
<gene>
    <name evidence="1" type="ORF">P9485_09320</name>
</gene>
<dbReference type="EMBL" id="JARTIK010000004">
    <property type="protein sequence ID" value="MED4678055.1"/>
    <property type="molecule type" value="Genomic_DNA"/>
</dbReference>
<keyword evidence="2" id="KW-1185">Reference proteome</keyword>